<dbReference type="PANTHER" id="PTHR32089:SF119">
    <property type="entry name" value="METHYL-ACCEPTING CHEMOTAXIS PROTEIN CTPL"/>
    <property type="match status" value="1"/>
</dbReference>
<dbReference type="InterPro" id="IPR004089">
    <property type="entry name" value="MCPsignal_dom"/>
</dbReference>
<dbReference type="InterPro" id="IPR029151">
    <property type="entry name" value="Sensor-like_sf"/>
</dbReference>
<evidence type="ECO:0000256" key="1">
    <source>
        <dbReference type="ARBA" id="ARBA00004429"/>
    </source>
</evidence>
<dbReference type="PROSITE" id="PS50111">
    <property type="entry name" value="CHEMOTAXIS_TRANSDUC_2"/>
    <property type="match status" value="1"/>
</dbReference>
<dbReference type="PROSITE" id="PS50192">
    <property type="entry name" value="T_SNARE"/>
    <property type="match status" value="1"/>
</dbReference>
<feature type="transmembrane region" description="Helical" evidence="11">
    <location>
        <begin position="279"/>
        <end position="304"/>
    </location>
</feature>
<keyword evidence="6 11" id="KW-1133">Transmembrane helix</keyword>
<name>A0A1Q9GMI0_9GAMM</name>
<dbReference type="CDD" id="cd06225">
    <property type="entry name" value="HAMP"/>
    <property type="match status" value="1"/>
</dbReference>
<evidence type="ECO:0000256" key="8">
    <source>
        <dbReference type="ARBA" id="ARBA00023224"/>
    </source>
</evidence>
<keyword evidence="3" id="KW-0145">Chemotaxis</keyword>
<dbReference type="Proteomes" id="UP000186905">
    <property type="component" value="Unassembled WGS sequence"/>
</dbReference>
<dbReference type="GO" id="GO:0005886">
    <property type="term" value="C:plasma membrane"/>
    <property type="evidence" value="ECO:0007669"/>
    <property type="project" value="UniProtKB-SubCell"/>
</dbReference>
<evidence type="ECO:0000259" key="13">
    <source>
        <dbReference type="PROSITE" id="PS50192"/>
    </source>
</evidence>
<sequence length="641" mass="69222">MRRSVSLNLTIRNKAILATVTAALVIITAMGAYSFNSSWNILIDKTFQRELPAVLGEVSNDLNAQLNVPVTASQVLALSPLFIHYSSDTSKQKIATYLSDVRTEFNAITSYFISADDYTYYTPAGILKTMSDTASADQWFHQFMKSNKPFELSIDTEGATGIPTMFVNYAVMNNGRRIGVAGIGLTLDKVTELISQFRIGDSGIVFLVDDQGIIKVHPQKQLVGQSLSALGIHDFSALLSTEKSTVREMDIAGSPQIIGGKALPGIGWTLITQVPRQEVLAYLNSFSFNMIIMGLVIAVIFIPLSAWSINRLLSPFVHVAQLLENIGKGGGDLTQRLDDSRHDEVGQIARGYNQFVQYLSQLLQNVSDTGKEISASIENVDQLACSMEQEIKQQTSKIEQVATAIHEMGASSDEIAQSADGAATSAASASEAITTGHQSVTATYESVENMNKQLSDTDEVVAQLAQDANSIDTVLDVISGVSEQTNLLALNAAIEAARAGEQGRGFAVVADEVRTLASRSQSSTEEIRVIIDKLQKRTDAVVNAIATSAELGKNCQTEASHSEQQLTAISTNVSEMNAINMQIASATSQQSSVINEISPHVTSIAEIARQSDAMVEQTARDCHQLKQKADHLSGLVSQFKF</sequence>
<dbReference type="GO" id="GO:0007165">
    <property type="term" value="P:signal transduction"/>
    <property type="evidence" value="ECO:0007669"/>
    <property type="project" value="UniProtKB-KW"/>
</dbReference>
<dbReference type="InterPro" id="IPR003660">
    <property type="entry name" value="HAMP_dom"/>
</dbReference>
<dbReference type="PANTHER" id="PTHR32089">
    <property type="entry name" value="METHYL-ACCEPTING CHEMOTAXIS PROTEIN MCPB"/>
    <property type="match status" value="1"/>
</dbReference>
<dbReference type="SUPFAM" id="SSF103190">
    <property type="entry name" value="Sensory domain-like"/>
    <property type="match status" value="1"/>
</dbReference>
<evidence type="ECO:0000256" key="6">
    <source>
        <dbReference type="ARBA" id="ARBA00022989"/>
    </source>
</evidence>
<feature type="domain" description="T-SNARE coiled-coil homology" evidence="13">
    <location>
        <begin position="556"/>
        <end position="618"/>
    </location>
</feature>
<dbReference type="GO" id="GO:0006935">
    <property type="term" value="P:chemotaxis"/>
    <property type="evidence" value="ECO:0007669"/>
    <property type="project" value="UniProtKB-KW"/>
</dbReference>
<comment type="caution">
    <text evidence="15">The sequence shown here is derived from an EMBL/GenBank/DDBJ whole genome shotgun (WGS) entry which is preliminary data.</text>
</comment>
<evidence type="ECO:0000256" key="11">
    <source>
        <dbReference type="SAM" id="Phobius"/>
    </source>
</evidence>
<accession>A0A1Q9GMI0</accession>
<keyword evidence="5 11" id="KW-0812">Transmembrane</keyword>
<comment type="similarity">
    <text evidence="9">Belongs to the methyl-accepting chemotaxis (MCP) protein family.</text>
</comment>
<comment type="subcellular location">
    <subcellularLocation>
        <location evidence="1">Cell inner membrane</location>
        <topology evidence="1">Multi-pass membrane protein</topology>
    </subcellularLocation>
</comment>
<reference evidence="15 16" key="1">
    <citation type="submission" date="2016-09" db="EMBL/GenBank/DDBJ databases">
        <title>Photobacterium proteolyticum sp. nov. a protease producing bacterium isolated from ocean sediments of Laizhou Bay.</title>
        <authorList>
            <person name="Li Y."/>
        </authorList>
    </citation>
    <scope>NUCLEOTIDE SEQUENCE [LARGE SCALE GENOMIC DNA]</scope>
    <source>
        <strain evidence="15 16">13-12</strain>
    </source>
</reference>
<organism evidence="15 16">
    <name type="scientific">Photobacterium proteolyticum</name>
    <dbReference type="NCBI Taxonomy" id="1903952"/>
    <lineage>
        <taxon>Bacteria</taxon>
        <taxon>Pseudomonadati</taxon>
        <taxon>Pseudomonadota</taxon>
        <taxon>Gammaproteobacteria</taxon>
        <taxon>Vibrionales</taxon>
        <taxon>Vibrionaceae</taxon>
        <taxon>Photobacterium</taxon>
    </lineage>
</organism>
<dbReference type="Pfam" id="PF02743">
    <property type="entry name" value="dCache_1"/>
    <property type="match status" value="1"/>
</dbReference>
<evidence type="ECO:0000256" key="9">
    <source>
        <dbReference type="ARBA" id="ARBA00029447"/>
    </source>
</evidence>
<evidence type="ECO:0000256" key="4">
    <source>
        <dbReference type="ARBA" id="ARBA00022519"/>
    </source>
</evidence>
<evidence type="ECO:0000313" key="15">
    <source>
        <dbReference type="EMBL" id="OLQ75732.1"/>
    </source>
</evidence>
<dbReference type="SUPFAM" id="SSF58104">
    <property type="entry name" value="Methyl-accepting chemotaxis protein (MCP) signaling domain"/>
    <property type="match status" value="1"/>
</dbReference>
<evidence type="ECO:0000256" key="2">
    <source>
        <dbReference type="ARBA" id="ARBA00022475"/>
    </source>
</evidence>
<dbReference type="FunFam" id="1.10.287.950:FF:000001">
    <property type="entry name" value="Methyl-accepting chemotaxis sensory transducer"/>
    <property type="match status" value="1"/>
</dbReference>
<dbReference type="SMART" id="SM00304">
    <property type="entry name" value="HAMP"/>
    <property type="match status" value="1"/>
</dbReference>
<dbReference type="Gene3D" id="1.10.287.950">
    <property type="entry name" value="Methyl-accepting chemotaxis protein"/>
    <property type="match status" value="1"/>
</dbReference>
<dbReference type="Gene3D" id="3.30.450.20">
    <property type="entry name" value="PAS domain"/>
    <property type="match status" value="1"/>
</dbReference>
<evidence type="ECO:0000256" key="7">
    <source>
        <dbReference type="ARBA" id="ARBA00023136"/>
    </source>
</evidence>
<dbReference type="Pfam" id="PF00672">
    <property type="entry name" value="HAMP"/>
    <property type="match status" value="1"/>
</dbReference>
<gene>
    <name evidence="15" type="ORF">BIT28_13490</name>
</gene>
<protein>
    <submittedName>
        <fullName evidence="15">Chemotaxis protein</fullName>
    </submittedName>
</protein>
<evidence type="ECO:0000256" key="10">
    <source>
        <dbReference type="PROSITE-ProRule" id="PRU00284"/>
    </source>
</evidence>
<evidence type="ECO:0000313" key="16">
    <source>
        <dbReference type="Proteomes" id="UP000186905"/>
    </source>
</evidence>
<keyword evidence="4" id="KW-0997">Cell inner membrane</keyword>
<dbReference type="SMART" id="SM00283">
    <property type="entry name" value="MA"/>
    <property type="match status" value="1"/>
</dbReference>
<feature type="domain" description="Methyl-accepting transducer" evidence="12">
    <location>
        <begin position="369"/>
        <end position="605"/>
    </location>
</feature>
<dbReference type="PROSITE" id="PS50885">
    <property type="entry name" value="HAMP"/>
    <property type="match status" value="1"/>
</dbReference>
<keyword evidence="7 11" id="KW-0472">Membrane</keyword>
<dbReference type="STRING" id="1903952.BIT28_13490"/>
<dbReference type="Pfam" id="PF00015">
    <property type="entry name" value="MCPsignal"/>
    <property type="match status" value="1"/>
</dbReference>
<evidence type="ECO:0000256" key="3">
    <source>
        <dbReference type="ARBA" id="ARBA00022500"/>
    </source>
</evidence>
<dbReference type="InterPro" id="IPR000727">
    <property type="entry name" value="T_SNARE_dom"/>
</dbReference>
<keyword evidence="2" id="KW-1003">Cell membrane</keyword>
<evidence type="ECO:0000256" key="5">
    <source>
        <dbReference type="ARBA" id="ARBA00022692"/>
    </source>
</evidence>
<dbReference type="AlphaFoldDB" id="A0A1Q9GMI0"/>
<dbReference type="InterPro" id="IPR033479">
    <property type="entry name" value="dCache_1"/>
</dbReference>
<keyword evidence="8 10" id="KW-0807">Transducer</keyword>
<evidence type="ECO:0000259" key="12">
    <source>
        <dbReference type="PROSITE" id="PS50111"/>
    </source>
</evidence>
<keyword evidence="16" id="KW-1185">Reference proteome</keyword>
<feature type="domain" description="HAMP" evidence="14">
    <location>
        <begin position="310"/>
        <end position="364"/>
    </location>
</feature>
<dbReference type="CDD" id="cd12912">
    <property type="entry name" value="PDC2_MCP_like"/>
    <property type="match status" value="1"/>
</dbReference>
<evidence type="ECO:0000259" key="14">
    <source>
        <dbReference type="PROSITE" id="PS50885"/>
    </source>
</evidence>
<proteinExistence type="inferred from homology"/>
<dbReference type="EMBL" id="MJIL01000071">
    <property type="protein sequence ID" value="OLQ75732.1"/>
    <property type="molecule type" value="Genomic_DNA"/>
</dbReference>